<dbReference type="OrthoDB" id="4093586at2759"/>
<dbReference type="EMBL" id="PYFQ01000004">
    <property type="protein sequence ID" value="PSK39014.1"/>
    <property type="molecule type" value="Genomic_DNA"/>
</dbReference>
<evidence type="ECO:0000256" key="1">
    <source>
        <dbReference type="SAM" id="MobiDB-lite"/>
    </source>
</evidence>
<proteinExistence type="predicted"/>
<dbReference type="Proteomes" id="UP000241107">
    <property type="component" value="Unassembled WGS sequence"/>
</dbReference>
<organism evidence="2 3">
    <name type="scientific">Candidozyma pseudohaemuli</name>
    <dbReference type="NCBI Taxonomy" id="418784"/>
    <lineage>
        <taxon>Eukaryota</taxon>
        <taxon>Fungi</taxon>
        <taxon>Dikarya</taxon>
        <taxon>Ascomycota</taxon>
        <taxon>Saccharomycotina</taxon>
        <taxon>Pichiomycetes</taxon>
        <taxon>Metschnikowiaceae</taxon>
        <taxon>Candidozyma</taxon>
    </lineage>
</organism>
<feature type="compositionally biased region" description="Basic and acidic residues" evidence="1">
    <location>
        <begin position="84"/>
        <end position="95"/>
    </location>
</feature>
<dbReference type="GeneID" id="36565712"/>
<feature type="compositionally biased region" description="Basic and acidic residues" evidence="1">
    <location>
        <begin position="175"/>
        <end position="221"/>
    </location>
</feature>
<name>A0A2P7YSS0_9ASCO</name>
<protein>
    <submittedName>
        <fullName evidence="2">Uncharacterized protein</fullName>
    </submittedName>
</protein>
<evidence type="ECO:0000313" key="2">
    <source>
        <dbReference type="EMBL" id="PSK39014.1"/>
    </source>
</evidence>
<dbReference type="VEuPathDB" id="FungiDB:C7M61_002323"/>
<accession>A0A2P7YSS0</accession>
<reference evidence="2 3" key="1">
    <citation type="submission" date="2018-03" db="EMBL/GenBank/DDBJ databases">
        <title>Candida pseudohaemulonii genome assembly and annotation.</title>
        <authorList>
            <person name="Munoz J.F."/>
            <person name="Gade L.G."/>
            <person name="Chow N.A."/>
            <person name="Litvintseva A.P."/>
            <person name="Loparev V.N."/>
            <person name="Cuomo C.A."/>
        </authorList>
    </citation>
    <scope>NUCLEOTIDE SEQUENCE [LARGE SCALE GENOMIC DNA]</scope>
    <source>
        <strain evidence="2 3">B12108</strain>
    </source>
</reference>
<feature type="compositionally biased region" description="Basic and acidic residues" evidence="1">
    <location>
        <begin position="48"/>
        <end position="63"/>
    </location>
</feature>
<feature type="region of interest" description="Disordered" evidence="1">
    <location>
        <begin position="1"/>
        <end position="250"/>
    </location>
</feature>
<keyword evidence="3" id="KW-1185">Reference proteome</keyword>
<dbReference type="RefSeq" id="XP_024714200.1">
    <property type="nucleotide sequence ID" value="XM_024857701.1"/>
</dbReference>
<gene>
    <name evidence="2" type="ORF">C7M61_002323</name>
</gene>
<feature type="compositionally biased region" description="Basic and acidic residues" evidence="1">
    <location>
        <begin position="230"/>
        <end position="250"/>
    </location>
</feature>
<dbReference type="AlphaFoldDB" id="A0A2P7YSS0"/>
<comment type="caution">
    <text evidence="2">The sequence shown here is derived from an EMBL/GenBank/DDBJ whole genome shotgun (WGS) entry which is preliminary data.</text>
</comment>
<sequence length="275" mass="31886">MPGLQSKWAAAAEEPEIKQAAPEIKKSSPKPATSVLSKWASAEPEEDEPKKELKPKLKKRNEEQVPTPPQSSETGEVLDLARSFGDRLGVKDEPKRKSKRNRNRDTHRDAPRQQRGAPNSRNHEEHEEDEGNQEEHWEDVSDEEEEDLFEDKLYEKGPMTDAAKSLAMRIGAPAEEPKAPKGPKESKHRDHKESKDHREHKEQKPRSKDQRPARESQEPKGKYMTPKQKKLLEEKQKQEKLKAEQAEKERKIKEEVRQMFELMEDKSTNWADIDE</sequence>
<feature type="compositionally biased region" description="Acidic residues" evidence="1">
    <location>
        <begin position="140"/>
        <end position="149"/>
    </location>
</feature>
<evidence type="ECO:0000313" key="3">
    <source>
        <dbReference type="Proteomes" id="UP000241107"/>
    </source>
</evidence>
<feature type="compositionally biased region" description="Basic and acidic residues" evidence="1">
    <location>
        <begin position="103"/>
        <end position="112"/>
    </location>
</feature>